<comment type="similarity">
    <text evidence="1">Belongs to the peptidase C56 family.</text>
</comment>
<reference evidence="3 4" key="1">
    <citation type="journal article" date="2019" name="Int. J. Syst. Evol. Microbiol.">
        <title>The Global Catalogue of Microorganisms (GCM) 10K type strain sequencing project: providing services to taxonomists for standard genome sequencing and annotation.</title>
        <authorList>
            <consortium name="The Broad Institute Genomics Platform"/>
            <consortium name="The Broad Institute Genome Sequencing Center for Infectious Disease"/>
            <person name="Wu L."/>
            <person name="Ma J."/>
        </authorList>
    </citation>
    <scope>NUCLEOTIDE SEQUENCE [LARGE SCALE GENOMIC DNA]</scope>
    <source>
        <strain evidence="3 4">JCM 16328</strain>
    </source>
</reference>
<protein>
    <submittedName>
        <fullName evidence="3">DJ-1/PfpI family protein</fullName>
    </submittedName>
</protein>
<dbReference type="CDD" id="cd03169">
    <property type="entry name" value="GATase1_PfpI_1"/>
    <property type="match status" value="1"/>
</dbReference>
<feature type="domain" description="DJ-1/PfpI" evidence="2">
    <location>
        <begin position="6"/>
        <end position="179"/>
    </location>
</feature>
<dbReference type="InterPro" id="IPR029062">
    <property type="entry name" value="Class_I_gatase-like"/>
</dbReference>
<dbReference type="PANTHER" id="PTHR42733">
    <property type="entry name" value="DJ-1 PROTEIN"/>
    <property type="match status" value="1"/>
</dbReference>
<dbReference type="InterPro" id="IPR006286">
    <property type="entry name" value="C56_PfpI-like"/>
</dbReference>
<dbReference type="RefSeq" id="WP_343773683.1">
    <property type="nucleotide sequence ID" value="NZ_BAAADV010000003.1"/>
</dbReference>
<keyword evidence="4" id="KW-1185">Reference proteome</keyword>
<evidence type="ECO:0000259" key="2">
    <source>
        <dbReference type="Pfam" id="PF01965"/>
    </source>
</evidence>
<dbReference type="EMBL" id="BAAADV010000003">
    <property type="protein sequence ID" value="GAA0672000.1"/>
    <property type="molecule type" value="Genomic_DNA"/>
</dbReference>
<dbReference type="Gene3D" id="3.40.50.880">
    <property type="match status" value="1"/>
</dbReference>
<comment type="caution">
    <text evidence="3">The sequence shown here is derived from an EMBL/GenBank/DDBJ whole genome shotgun (WGS) entry which is preliminary data.</text>
</comment>
<dbReference type="Proteomes" id="UP001500420">
    <property type="component" value="Unassembled WGS sequence"/>
</dbReference>
<proteinExistence type="inferred from homology"/>
<name>A0AAV3TBK7_9EURY</name>
<dbReference type="SUPFAM" id="SSF52317">
    <property type="entry name" value="Class I glutamine amidotransferase-like"/>
    <property type="match status" value="1"/>
</dbReference>
<evidence type="ECO:0000313" key="4">
    <source>
        <dbReference type="Proteomes" id="UP001500420"/>
    </source>
</evidence>
<accession>A0AAV3TBK7</accession>
<sequence length="197" mass="21490">MAHDLLMLVGDYVEDWEVIVPYQALQAVGHEVDAVCPDKEEGDTVATAVHDFTGEQTYSEKPGHTFELSATFDDIDAEAYDGLVIPGGRAPEYLRTYDEVIECVQHFFEEDKPVAALCHAPQLLNAAGVIEGRALTSYPAVRAEVESGGGEWHDGVTVDGNLVTGRVFTDHVEWISEFLDVLGTDVQHGEPMPASDD</sequence>
<dbReference type="InterPro" id="IPR002818">
    <property type="entry name" value="DJ-1/PfpI"/>
</dbReference>
<evidence type="ECO:0000313" key="3">
    <source>
        <dbReference type="EMBL" id="GAA0672000.1"/>
    </source>
</evidence>
<gene>
    <name evidence="3" type="ORF">GCM10009020_18250</name>
</gene>
<dbReference type="NCBIfam" id="TIGR01382">
    <property type="entry name" value="PfpI"/>
    <property type="match status" value="1"/>
</dbReference>
<dbReference type="AlphaFoldDB" id="A0AAV3TBK7"/>
<dbReference type="PANTHER" id="PTHR42733:SF2">
    <property type="entry name" value="DJ-1_THIJ_PFPI FAMILY PROTEIN"/>
    <property type="match status" value="1"/>
</dbReference>
<organism evidence="3 4">
    <name type="scientific">Natronoarchaeum mannanilyticum</name>
    <dbReference type="NCBI Taxonomy" id="926360"/>
    <lineage>
        <taxon>Archaea</taxon>
        <taxon>Methanobacteriati</taxon>
        <taxon>Methanobacteriota</taxon>
        <taxon>Stenosarchaea group</taxon>
        <taxon>Halobacteria</taxon>
        <taxon>Halobacteriales</taxon>
        <taxon>Natronoarchaeaceae</taxon>
    </lineage>
</organism>
<dbReference type="Pfam" id="PF01965">
    <property type="entry name" value="DJ-1_PfpI"/>
    <property type="match status" value="1"/>
</dbReference>
<evidence type="ECO:0000256" key="1">
    <source>
        <dbReference type="ARBA" id="ARBA00008542"/>
    </source>
</evidence>
<dbReference type="PROSITE" id="PS51276">
    <property type="entry name" value="PEPTIDASE_C56_PFPI"/>
    <property type="match status" value="1"/>
</dbReference>